<dbReference type="Gene3D" id="3.30.2010.10">
    <property type="entry name" value="Metalloproteases ('zincins'), catalytic domain"/>
    <property type="match status" value="1"/>
</dbReference>
<dbReference type="OrthoDB" id="5321643at2"/>
<dbReference type="EMBL" id="NXLU01000002">
    <property type="protein sequence ID" value="RDU69567.1"/>
    <property type="molecule type" value="Genomic_DNA"/>
</dbReference>
<dbReference type="AlphaFoldDB" id="A0A3D8IWA8"/>
<evidence type="ECO:0000313" key="3">
    <source>
        <dbReference type="Proteomes" id="UP000257067"/>
    </source>
</evidence>
<proteinExistence type="predicted"/>
<dbReference type="PANTHER" id="PTHR30399">
    <property type="entry name" value="UNCHARACTERIZED PROTEIN YGJP"/>
    <property type="match status" value="1"/>
</dbReference>
<evidence type="ECO:0000259" key="1">
    <source>
        <dbReference type="Pfam" id="PF01863"/>
    </source>
</evidence>
<dbReference type="InterPro" id="IPR053136">
    <property type="entry name" value="UTP_pyrophosphatase-like"/>
</dbReference>
<dbReference type="InterPro" id="IPR002725">
    <property type="entry name" value="YgjP-like_metallopeptidase"/>
</dbReference>
<organism evidence="2 3">
    <name type="scientific">Helicobacter cholecystus</name>
    <dbReference type="NCBI Taxonomy" id="45498"/>
    <lineage>
        <taxon>Bacteria</taxon>
        <taxon>Pseudomonadati</taxon>
        <taxon>Campylobacterota</taxon>
        <taxon>Epsilonproteobacteria</taxon>
        <taxon>Campylobacterales</taxon>
        <taxon>Helicobacteraceae</taxon>
        <taxon>Helicobacter</taxon>
    </lineage>
</organism>
<protein>
    <submittedName>
        <fullName evidence="2">M48 family peptidase</fullName>
    </submittedName>
</protein>
<accession>A0A3D8IWA8</accession>
<sequence>MIKEIKGLGALTHVHFTLQQKKIKSIILRVKANNHIHITFPYGVGIEEIVRAVDKRKEWIESKLIDFSCVQKEQYCNGGWIYHLGNIYSIDYIFAPRIHVSLYEGKIQVSAKEESAIKPILEKWQKKEAQRIYAEILSYWAERLGVQISCLSIKKMSSRWGSCNPKKGYINLNFVLVKMPRALIEYVAVHELIHFFFYYHNKDFYAMMNKCLPEWKQRETMLKEWSRKIKI</sequence>
<dbReference type="CDD" id="cd07344">
    <property type="entry name" value="M48_yhfN_like"/>
    <property type="match status" value="1"/>
</dbReference>
<dbReference type="PANTHER" id="PTHR30399:SF1">
    <property type="entry name" value="UTP PYROPHOSPHATASE"/>
    <property type="match status" value="1"/>
</dbReference>
<evidence type="ECO:0000313" key="2">
    <source>
        <dbReference type="EMBL" id="RDU69567.1"/>
    </source>
</evidence>
<dbReference type="Pfam" id="PF01863">
    <property type="entry name" value="YgjP-like"/>
    <property type="match status" value="1"/>
</dbReference>
<dbReference type="Proteomes" id="UP000257067">
    <property type="component" value="Unassembled WGS sequence"/>
</dbReference>
<gene>
    <name evidence="2" type="ORF">CQA62_02650</name>
</gene>
<name>A0A3D8IWA8_9HELI</name>
<dbReference type="RefSeq" id="WP_104724478.1">
    <property type="nucleotide sequence ID" value="NZ_FZNE01000003.1"/>
</dbReference>
<reference evidence="2 3" key="1">
    <citation type="submission" date="2018-04" db="EMBL/GenBank/DDBJ databases">
        <title>Novel Campyloabacter and Helicobacter Species and Strains.</title>
        <authorList>
            <person name="Mannion A.J."/>
            <person name="Shen Z."/>
            <person name="Fox J.G."/>
        </authorList>
    </citation>
    <scope>NUCLEOTIDE SEQUENCE [LARGE SCALE GENOMIC DNA]</scope>
    <source>
        <strain evidence="2 3">ATCC 700242</strain>
    </source>
</reference>
<keyword evidence="3" id="KW-1185">Reference proteome</keyword>
<feature type="domain" description="YgjP-like metallopeptidase" evidence="1">
    <location>
        <begin position="24"/>
        <end position="224"/>
    </location>
</feature>
<comment type="caution">
    <text evidence="2">The sequence shown here is derived from an EMBL/GenBank/DDBJ whole genome shotgun (WGS) entry which is preliminary data.</text>
</comment>